<name>A0A3B6RFE3_WHEAT</name>
<dbReference type="InterPro" id="IPR002921">
    <property type="entry name" value="Fungal_lipase-type"/>
</dbReference>
<dbReference type="Proteomes" id="UP000019116">
    <property type="component" value="Chromosome 7A"/>
</dbReference>
<dbReference type="PANTHER" id="PTHR46086:SF10">
    <property type="entry name" value="OS06G0210900 PROTEIN"/>
    <property type="match status" value="1"/>
</dbReference>
<dbReference type="Gene3D" id="3.40.50.1820">
    <property type="entry name" value="alpha/beta hydrolase"/>
    <property type="match status" value="1"/>
</dbReference>
<dbReference type="EnsemblPlants" id="TraesCS7A02G169800.1">
    <property type="protein sequence ID" value="TraesCS7A02G169800.1"/>
    <property type="gene ID" value="TraesCS7A02G169800"/>
</dbReference>
<evidence type="ECO:0000313" key="3">
    <source>
        <dbReference type="Proteomes" id="UP000019116"/>
    </source>
</evidence>
<proteinExistence type="predicted"/>
<feature type="domain" description="Fungal lipase-type" evidence="1">
    <location>
        <begin position="225"/>
        <end position="337"/>
    </location>
</feature>
<dbReference type="OrthoDB" id="438440at2759"/>
<dbReference type="PaxDb" id="4565-Traes_7DS_08DA91D2A.1"/>
<evidence type="ECO:0000313" key="2">
    <source>
        <dbReference type="EnsemblPlants" id="TraesCS7A02G169800.1"/>
    </source>
</evidence>
<dbReference type="AlphaFoldDB" id="A0A3B6RFE3"/>
<dbReference type="Gramene" id="TraesKAR7A01G0087860.1">
    <property type="protein sequence ID" value="cds.TraesKAR7A01G0087860.1"/>
    <property type="gene ID" value="TraesKAR7A01G0087860"/>
</dbReference>
<dbReference type="OMA" id="FMFYDER"/>
<protein>
    <recommendedName>
        <fullName evidence="1">Fungal lipase-type domain-containing protein</fullName>
    </recommendedName>
</protein>
<dbReference type="InterPro" id="IPR044819">
    <property type="entry name" value="OBL-like"/>
</dbReference>
<dbReference type="PANTHER" id="PTHR46086">
    <property type="entry name" value="ALPHA/BETA-HYDROLASES SUPERFAMILY PROTEIN"/>
    <property type="match status" value="1"/>
</dbReference>
<dbReference type="SUPFAM" id="SSF53474">
    <property type="entry name" value="alpha/beta-Hydrolases"/>
    <property type="match status" value="1"/>
</dbReference>
<organism evidence="2">
    <name type="scientific">Triticum aestivum</name>
    <name type="common">Wheat</name>
    <dbReference type="NCBI Taxonomy" id="4565"/>
    <lineage>
        <taxon>Eukaryota</taxon>
        <taxon>Viridiplantae</taxon>
        <taxon>Streptophyta</taxon>
        <taxon>Embryophyta</taxon>
        <taxon>Tracheophyta</taxon>
        <taxon>Spermatophyta</taxon>
        <taxon>Magnoliopsida</taxon>
        <taxon>Liliopsida</taxon>
        <taxon>Poales</taxon>
        <taxon>Poaceae</taxon>
        <taxon>BOP clade</taxon>
        <taxon>Pooideae</taxon>
        <taxon>Triticodae</taxon>
        <taxon>Triticeae</taxon>
        <taxon>Triticinae</taxon>
        <taxon>Triticum</taxon>
    </lineage>
</organism>
<dbReference type="Gramene" id="TraesCS7A03G0401600.1">
    <property type="protein sequence ID" value="TraesCS7A03G0401600.1.CDS"/>
    <property type="gene ID" value="TraesCS7A03G0401600"/>
</dbReference>
<dbReference type="STRING" id="4565.A0A3B6RFE3"/>
<evidence type="ECO:0000259" key="1">
    <source>
        <dbReference type="Pfam" id="PF01764"/>
    </source>
</evidence>
<sequence length="466" mass="52228">MARARRLSAVLNSGTVLRPDKGGVRSLLHLLRCSDVGESDAVDCAAGGKEVADRWRRFIIFVSVVAQMLLLWVKTPMAKLGRAVEFWMNLITDNGGGALKLIRNAMQVSTEYSQYQIEMGDQQAFGCSCWETGESSNYRSLIGLIDMRIELDKKIKPEDGSYLAALGIMASKLAYENELVIKNVVENHWQMKFLEFFNCWNEFRGDHTTQAFMFADKPDDAHLVVVAFRGTQPFDAEDWCTDVDISWYEIPRVGKVHGGFMKALGLQRDAVGWPAEIKATKGRPFTYYAVRDALKKSLAANSRARFAVTGHSLGGALAVLFPAILALHGEHDLLARLHGVYTGRYFRFVYCNDIVPRVPYDGLFKHFGRCIYFDGFYKARAMEEEPNKNYFSLAFVVSKYMNAVWELARGLVIGHVDGAEYVEGWTMRVARAVGLLIPGLPAHAPQDYVNATRLGAASLDLLLRDH</sequence>
<dbReference type="Gramene" id="TraesWEE_scaffold_006430_01G000600.1">
    <property type="protein sequence ID" value="TraesWEE_scaffold_006430_01G000600.1"/>
    <property type="gene ID" value="TraesWEE_scaffold_006430_01G000600"/>
</dbReference>
<dbReference type="InterPro" id="IPR029058">
    <property type="entry name" value="AB_hydrolase_fold"/>
</dbReference>
<dbReference type="GO" id="GO:0004806">
    <property type="term" value="F:triacylglycerol lipase activity"/>
    <property type="evidence" value="ECO:0007669"/>
    <property type="project" value="InterPro"/>
</dbReference>
<accession>A0A3B6RFE3</accession>
<dbReference type="GO" id="GO:0006629">
    <property type="term" value="P:lipid metabolic process"/>
    <property type="evidence" value="ECO:0007669"/>
    <property type="project" value="InterPro"/>
</dbReference>
<dbReference type="Gramene" id="TraesCS7A02G169800.1">
    <property type="protein sequence ID" value="TraesCS7A02G169800.1"/>
    <property type="gene ID" value="TraesCS7A02G169800"/>
</dbReference>
<dbReference type="Gramene" id="TraesCAD_scaffold_014484_01G000300.1">
    <property type="protein sequence ID" value="TraesCAD_scaffold_014484_01G000300.1"/>
    <property type="gene ID" value="TraesCAD_scaffold_014484_01G000300"/>
</dbReference>
<dbReference type="CDD" id="cd00519">
    <property type="entry name" value="Lipase_3"/>
    <property type="match status" value="1"/>
</dbReference>
<reference evidence="2" key="1">
    <citation type="submission" date="2018-08" db="EMBL/GenBank/DDBJ databases">
        <authorList>
            <person name="Rossello M."/>
        </authorList>
    </citation>
    <scope>NUCLEOTIDE SEQUENCE [LARGE SCALE GENOMIC DNA]</scope>
    <source>
        <strain evidence="2">cv. Chinese Spring</strain>
    </source>
</reference>
<keyword evidence="3" id="KW-1185">Reference proteome</keyword>
<reference evidence="2" key="2">
    <citation type="submission" date="2018-10" db="UniProtKB">
        <authorList>
            <consortium name="EnsemblPlants"/>
        </authorList>
    </citation>
    <scope>IDENTIFICATION</scope>
</reference>
<dbReference type="Pfam" id="PF01764">
    <property type="entry name" value="Lipase_3"/>
    <property type="match status" value="1"/>
</dbReference>
<dbReference type="Gramene" id="TraesRN7A0100372700.1">
    <property type="protein sequence ID" value="TraesRN7A0100372700.1"/>
    <property type="gene ID" value="TraesRN7A0100372700"/>
</dbReference>